<dbReference type="Proteomes" id="UP000268084">
    <property type="component" value="Chromosome"/>
</dbReference>
<sequence length="151" mass="15529">MSDPGLPLSGSAPASASPDANVDPSSGPRRVLIALYAVFAVAATSRAAVQLGTKVSEAPLAYSLSLVSGIIYIAATVGLISRRPFARPLALAACSTELVGVLIVGTLSLADSAAFPDDTVWSKFGSGYGFVPVILPILGIWFLLRQRKISA</sequence>
<feature type="transmembrane region" description="Helical" evidence="2">
    <location>
        <begin position="61"/>
        <end position="81"/>
    </location>
</feature>
<evidence type="ECO:0000256" key="1">
    <source>
        <dbReference type="SAM" id="MobiDB-lite"/>
    </source>
</evidence>
<organism evidence="3 4">
    <name type="scientific">Nakamurella antarctica</name>
    <dbReference type="NCBI Taxonomy" id="1902245"/>
    <lineage>
        <taxon>Bacteria</taxon>
        <taxon>Bacillati</taxon>
        <taxon>Actinomycetota</taxon>
        <taxon>Actinomycetes</taxon>
        <taxon>Nakamurellales</taxon>
        <taxon>Nakamurellaceae</taxon>
        <taxon>Nakamurella</taxon>
    </lineage>
</organism>
<dbReference type="KEGG" id="nak:EH165_11225"/>
<dbReference type="AlphaFoldDB" id="A0A3G8ZMS1"/>
<feature type="transmembrane region" description="Helical" evidence="2">
    <location>
        <begin position="127"/>
        <end position="144"/>
    </location>
</feature>
<reference evidence="3 4" key="1">
    <citation type="submission" date="2018-11" db="EMBL/GenBank/DDBJ databases">
        <authorList>
            <person name="Da X."/>
        </authorList>
    </citation>
    <scope>NUCLEOTIDE SEQUENCE [LARGE SCALE GENOMIC DNA]</scope>
    <source>
        <strain evidence="3 4">S14-144</strain>
    </source>
</reference>
<proteinExistence type="predicted"/>
<gene>
    <name evidence="3" type="ORF">EH165_11225</name>
</gene>
<keyword evidence="2" id="KW-0472">Membrane</keyword>
<protein>
    <recommendedName>
        <fullName evidence="5">Integral membrane protein</fullName>
    </recommendedName>
</protein>
<dbReference type="RefSeq" id="WP_124799528.1">
    <property type="nucleotide sequence ID" value="NZ_CP034170.1"/>
</dbReference>
<feature type="region of interest" description="Disordered" evidence="1">
    <location>
        <begin position="1"/>
        <end position="23"/>
    </location>
</feature>
<dbReference type="OrthoDB" id="25997at2"/>
<evidence type="ECO:0008006" key="5">
    <source>
        <dbReference type="Google" id="ProtNLM"/>
    </source>
</evidence>
<evidence type="ECO:0000313" key="4">
    <source>
        <dbReference type="Proteomes" id="UP000268084"/>
    </source>
</evidence>
<keyword evidence="4" id="KW-1185">Reference proteome</keyword>
<dbReference type="EMBL" id="CP034170">
    <property type="protein sequence ID" value="AZI58619.1"/>
    <property type="molecule type" value="Genomic_DNA"/>
</dbReference>
<evidence type="ECO:0000256" key="2">
    <source>
        <dbReference type="SAM" id="Phobius"/>
    </source>
</evidence>
<keyword evidence="2" id="KW-0812">Transmembrane</keyword>
<accession>A0A3G8ZMS1</accession>
<name>A0A3G8ZMS1_9ACTN</name>
<keyword evidence="2" id="KW-1133">Transmembrane helix</keyword>
<reference evidence="3 4" key="2">
    <citation type="submission" date="2018-12" db="EMBL/GenBank/DDBJ databases">
        <title>Nakamurella antarcticus sp. nov., isolated from Antarctica South Shetland Islands soil.</title>
        <authorList>
            <person name="Peng F."/>
        </authorList>
    </citation>
    <scope>NUCLEOTIDE SEQUENCE [LARGE SCALE GENOMIC DNA]</scope>
    <source>
        <strain evidence="3 4">S14-144</strain>
    </source>
</reference>
<feature type="transmembrane region" description="Helical" evidence="2">
    <location>
        <begin position="88"/>
        <end position="107"/>
    </location>
</feature>
<evidence type="ECO:0000313" key="3">
    <source>
        <dbReference type="EMBL" id="AZI58619.1"/>
    </source>
</evidence>